<comment type="similarity">
    <text evidence="3">Belongs to the cytochrome P450 family.</text>
</comment>
<evidence type="ECO:0000256" key="7">
    <source>
        <dbReference type="ARBA" id="ARBA00022989"/>
    </source>
</evidence>
<evidence type="ECO:0000256" key="3">
    <source>
        <dbReference type="ARBA" id="ARBA00010617"/>
    </source>
</evidence>
<protein>
    <submittedName>
        <fullName evidence="13">Cytochrome P450</fullName>
    </submittedName>
</protein>
<evidence type="ECO:0000256" key="1">
    <source>
        <dbReference type="ARBA" id="ARBA00001971"/>
    </source>
</evidence>
<evidence type="ECO:0000313" key="13">
    <source>
        <dbReference type="EMBL" id="KAL2863293.1"/>
    </source>
</evidence>
<dbReference type="PANTHER" id="PTHR46206:SF7">
    <property type="entry name" value="P450, PUTATIVE (EUROFUNG)-RELATED"/>
    <property type="match status" value="1"/>
</dbReference>
<evidence type="ECO:0000256" key="11">
    <source>
        <dbReference type="ARBA" id="ARBA00023136"/>
    </source>
</evidence>
<evidence type="ECO:0000256" key="8">
    <source>
        <dbReference type="ARBA" id="ARBA00023002"/>
    </source>
</evidence>
<evidence type="ECO:0000256" key="5">
    <source>
        <dbReference type="ARBA" id="ARBA00022692"/>
    </source>
</evidence>
<dbReference type="PRINTS" id="PR00465">
    <property type="entry name" value="EP450IV"/>
</dbReference>
<dbReference type="InterPro" id="IPR036396">
    <property type="entry name" value="Cyt_P450_sf"/>
</dbReference>
<keyword evidence="5 12" id="KW-0812">Transmembrane</keyword>
<evidence type="ECO:0000256" key="9">
    <source>
        <dbReference type="ARBA" id="ARBA00023004"/>
    </source>
</evidence>
<keyword evidence="11 12" id="KW-0472">Membrane</keyword>
<dbReference type="Gene3D" id="1.10.630.10">
    <property type="entry name" value="Cytochrome P450"/>
    <property type="match status" value="1"/>
</dbReference>
<feature type="transmembrane region" description="Helical" evidence="12">
    <location>
        <begin position="121"/>
        <end position="143"/>
    </location>
</feature>
<keyword evidence="7 12" id="KW-1133">Transmembrane helix</keyword>
<proteinExistence type="inferred from homology"/>
<keyword evidence="9" id="KW-0408">Iron</keyword>
<dbReference type="InterPro" id="IPR002403">
    <property type="entry name" value="Cyt_P450_E_grp-IV"/>
</dbReference>
<keyword evidence="6" id="KW-0479">Metal-binding</keyword>
<evidence type="ECO:0000256" key="2">
    <source>
        <dbReference type="ARBA" id="ARBA00004370"/>
    </source>
</evidence>
<keyword evidence="8" id="KW-0560">Oxidoreductase</keyword>
<dbReference type="RefSeq" id="XP_070882272.1">
    <property type="nucleotide sequence ID" value="XM_071030140.1"/>
</dbReference>
<dbReference type="SUPFAM" id="SSF48264">
    <property type="entry name" value="Cytochrome P450"/>
    <property type="match status" value="1"/>
</dbReference>
<sequence length="334" mass="38299">MILRIIIRSTSRIIVGDILCRSEEWLRLVTEYTHSLGIAILVLRPLPRFVRPLAARLLPAIRYLAKMLEFVKRDVFVPMILERREKQANDPNYKKPDDFMQWMMDTATSERDNKPENIAQGLMVIMALAVVHTSTMLITQGVYDLMIRPEYLGPLRHEILGTLKYGWANATQAHFAAQRRLDSFLRESQRFHPTSEINVQRIAKERITFSDGFTIPKGTHICFPSGPLSHDPSIIPTPEIFDGFRWCKDPDAKHSSLVSMGESNLHFGYGRQACPGRHFAANTSKAILSRLLIEYNLKFEEGSEGVRPHDIRSGEQIWPNFFTKVLIRRTGLTV</sequence>
<evidence type="ECO:0000256" key="4">
    <source>
        <dbReference type="ARBA" id="ARBA00022617"/>
    </source>
</evidence>
<comment type="cofactor">
    <cofactor evidence="1">
        <name>heme</name>
        <dbReference type="ChEBI" id="CHEBI:30413"/>
    </cofactor>
</comment>
<reference evidence="13 14" key="1">
    <citation type="submission" date="2024-07" db="EMBL/GenBank/DDBJ databases">
        <title>Section-level genome sequencing and comparative genomics of Aspergillus sections Usti and Cavernicolus.</title>
        <authorList>
            <consortium name="Lawrence Berkeley National Laboratory"/>
            <person name="Nybo J.L."/>
            <person name="Vesth T.C."/>
            <person name="Theobald S."/>
            <person name="Frisvad J.C."/>
            <person name="Larsen T.O."/>
            <person name="Kjaerboelling I."/>
            <person name="Rothschild-Mancinelli K."/>
            <person name="Lyhne E.K."/>
            <person name="Kogle M.E."/>
            <person name="Barry K."/>
            <person name="Clum A."/>
            <person name="Na H."/>
            <person name="Ledsgaard L."/>
            <person name="Lin J."/>
            <person name="Lipzen A."/>
            <person name="Kuo A."/>
            <person name="Riley R."/>
            <person name="Mondo S."/>
            <person name="Labutti K."/>
            <person name="Haridas S."/>
            <person name="Pangalinan J."/>
            <person name="Salamov A.A."/>
            <person name="Simmons B.A."/>
            <person name="Magnuson J.K."/>
            <person name="Chen J."/>
            <person name="Drula E."/>
            <person name="Henrissat B."/>
            <person name="Wiebenga A."/>
            <person name="Lubbers R.J."/>
            <person name="Gomes A.C."/>
            <person name="Macurrencykelacurrency M.R."/>
            <person name="Stajich J."/>
            <person name="Grigoriev I.V."/>
            <person name="Mortensen U.H."/>
            <person name="De Vries R.P."/>
            <person name="Baker S.E."/>
            <person name="Andersen M.R."/>
        </authorList>
    </citation>
    <scope>NUCLEOTIDE SEQUENCE [LARGE SCALE GENOMIC DNA]</scope>
    <source>
        <strain evidence="13 14">CBS 449.75</strain>
    </source>
</reference>
<dbReference type="CDD" id="cd11041">
    <property type="entry name" value="CYP503A1-like"/>
    <property type="match status" value="1"/>
</dbReference>
<keyword evidence="14" id="KW-1185">Reference proteome</keyword>
<organism evidence="13 14">
    <name type="scientific">Aspergillus lucknowensis</name>
    <dbReference type="NCBI Taxonomy" id="176173"/>
    <lineage>
        <taxon>Eukaryota</taxon>
        <taxon>Fungi</taxon>
        <taxon>Dikarya</taxon>
        <taxon>Ascomycota</taxon>
        <taxon>Pezizomycotina</taxon>
        <taxon>Eurotiomycetes</taxon>
        <taxon>Eurotiomycetidae</taxon>
        <taxon>Eurotiales</taxon>
        <taxon>Aspergillaceae</taxon>
        <taxon>Aspergillus</taxon>
        <taxon>Aspergillus subgen. Nidulantes</taxon>
    </lineage>
</organism>
<dbReference type="EMBL" id="JBFXLQ010000053">
    <property type="protein sequence ID" value="KAL2863293.1"/>
    <property type="molecule type" value="Genomic_DNA"/>
</dbReference>
<dbReference type="InterPro" id="IPR001128">
    <property type="entry name" value="Cyt_P450"/>
</dbReference>
<dbReference type="GeneID" id="98145212"/>
<gene>
    <name evidence="13" type="ORF">BJX67DRAFT_363988</name>
</gene>
<comment type="caution">
    <text evidence="13">The sequence shown here is derived from an EMBL/GenBank/DDBJ whole genome shotgun (WGS) entry which is preliminary data.</text>
</comment>
<accession>A0ABR4LIP8</accession>
<keyword evidence="4" id="KW-0349">Heme</keyword>
<comment type="subcellular location">
    <subcellularLocation>
        <location evidence="2">Membrane</location>
    </subcellularLocation>
</comment>
<dbReference type="Pfam" id="PF00067">
    <property type="entry name" value="p450"/>
    <property type="match status" value="1"/>
</dbReference>
<evidence type="ECO:0000256" key="10">
    <source>
        <dbReference type="ARBA" id="ARBA00023033"/>
    </source>
</evidence>
<name>A0ABR4LIP8_9EURO</name>
<evidence type="ECO:0000256" key="12">
    <source>
        <dbReference type="SAM" id="Phobius"/>
    </source>
</evidence>
<evidence type="ECO:0000313" key="14">
    <source>
        <dbReference type="Proteomes" id="UP001610432"/>
    </source>
</evidence>
<evidence type="ECO:0000256" key="6">
    <source>
        <dbReference type="ARBA" id="ARBA00022723"/>
    </source>
</evidence>
<keyword evidence="10" id="KW-0503">Monooxygenase</keyword>
<dbReference type="Proteomes" id="UP001610432">
    <property type="component" value="Unassembled WGS sequence"/>
</dbReference>
<dbReference type="PANTHER" id="PTHR46206">
    <property type="entry name" value="CYTOCHROME P450"/>
    <property type="match status" value="1"/>
</dbReference>